<dbReference type="GO" id="GO:0005886">
    <property type="term" value="C:plasma membrane"/>
    <property type="evidence" value="ECO:0007669"/>
    <property type="project" value="UniProtKB-SubCell"/>
</dbReference>
<comment type="function">
    <text evidence="5">NDH-1 shuttles electrons from NADH, via FMN and iron-sulfur (Fe-S) centers, to quinones in the respiratory chain. The immediate electron acceptor for the enzyme in this species is believed to be ubiquinone. Couples the redox reaction to proton translocation (for every two electrons transferred, four hydrogen ions are translocated across the cytoplasmic membrane), and thus conserves the redox energy in a proton gradient.</text>
</comment>
<evidence type="ECO:0000256" key="6">
    <source>
        <dbReference type="RuleBase" id="RU000320"/>
    </source>
</evidence>
<accession>A0AAC8VKB0</accession>
<evidence type="ECO:0000256" key="5">
    <source>
        <dbReference type="HAMAP-Rule" id="MF_00445"/>
    </source>
</evidence>
<feature type="transmembrane region" description="Helical" evidence="5">
    <location>
        <begin position="325"/>
        <end position="349"/>
    </location>
</feature>
<comment type="subcellular location">
    <subcellularLocation>
        <location evidence="5">Cell membrane</location>
        <topology evidence="5">Multi-pass membrane protein</topology>
    </subcellularLocation>
    <subcellularLocation>
        <location evidence="1">Endomembrane system</location>
        <topology evidence="1">Multi-pass membrane protein</topology>
    </subcellularLocation>
    <subcellularLocation>
        <location evidence="6">Membrane</location>
        <topology evidence="6">Multi-pass membrane protein</topology>
    </subcellularLocation>
</comment>
<dbReference type="GO" id="GO:0050136">
    <property type="term" value="F:NADH dehydrogenase (quinone) (non-electrogenic) activity"/>
    <property type="evidence" value="ECO:0007669"/>
    <property type="project" value="UniProtKB-UniRule"/>
</dbReference>
<dbReference type="InterPro" id="IPR001750">
    <property type="entry name" value="ND/Mrp_TM"/>
</dbReference>
<feature type="transmembrane region" description="Helical" evidence="5">
    <location>
        <begin position="370"/>
        <end position="390"/>
    </location>
</feature>
<feature type="transmembrane region" description="Helical" evidence="5">
    <location>
        <begin position="275"/>
        <end position="294"/>
    </location>
</feature>
<keyword evidence="5" id="KW-0830">Ubiquinone</keyword>
<evidence type="ECO:0000313" key="8">
    <source>
        <dbReference type="EMBL" id="ALB24095.1"/>
    </source>
</evidence>
<dbReference type="PRINTS" id="PR01434">
    <property type="entry name" value="NADHDHGNASE5"/>
</dbReference>
<dbReference type="GO" id="GO:0008137">
    <property type="term" value="F:NADH dehydrogenase (ubiquinone) activity"/>
    <property type="evidence" value="ECO:0007669"/>
    <property type="project" value="InterPro"/>
</dbReference>
<dbReference type="HAMAP" id="MF_00445">
    <property type="entry name" value="NDH1_NuoN_1"/>
    <property type="match status" value="1"/>
</dbReference>
<organism evidence="8 9">
    <name type="scientific">Piscirickettsia salmonis</name>
    <dbReference type="NCBI Taxonomy" id="1238"/>
    <lineage>
        <taxon>Bacteria</taxon>
        <taxon>Pseudomonadati</taxon>
        <taxon>Pseudomonadota</taxon>
        <taxon>Gammaproteobacteria</taxon>
        <taxon>Thiotrichales</taxon>
        <taxon>Piscirickettsiaceae</taxon>
        <taxon>Piscirickettsia</taxon>
    </lineage>
</organism>
<evidence type="ECO:0000256" key="4">
    <source>
        <dbReference type="ARBA" id="ARBA00023136"/>
    </source>
</evidence>
<comment type="similarity">
    <text evidence="5">Belongs to the complex I subunit 2 family.</text>
</comment>
<name>A0AAC8VKB0_PISSA</name>
<feature type="transmembrane region" description="Helical" evidence="5">
    <location>
        <begin position="12"/>
        <end position="31"/>
    </location>
</feature>
<keyword evidence="5" id="KW-0520">NAD</keyword>
<keyword evidence="5" id="KW-1278">Translocase</keyword>
<feature type="transmembrane region" description="Helical" evidence="5">
    <location>
        <begin position="207"/>
        <end position="230"/>
    </location>
</feature>
<dbReference type="PANTHER" id="PTHR22773">
    <property type="entry name" value="NADH DEHYDROGENASE"/>
    <property type="match status" value="1"/>
</dbReference>
<dbReference type="GO" id="GO:0048038">
    <property type="term" value="F:quinone binding"/>
    <property type="evidence" value="ECO:0007669"/>
    <property type="project" value="UniProtKB-KW"/>
</dbReference>
<feature type="transmembrane region" description="Helical" evidence="5">
    <location>
        <begin position="75"/>
        <end position="93"/>
    </location>
</feature>
<evidence type="ECO:0000313" key="9">
    <source>
        <dbReference type="Proteomes" id="UP000029558"/>
    </source>
</evidence>
<reference evidence="8 9" key="1">
    <citation type="journal article" date="2014" name="Genome Announc.">
        <title>Comparative Genome Analysis of Two Isolates of the Fish Pathogen Piscirickettsia salmonis from Different Hosts Reveals Major Differences in Virulence-Associated Secretion Systems.</title>
        <authorList>
            <person name="Bohle H."/>
            <person name="Henriquez P."/>
            <person name="Grothusen H."/>
            <person name="Navas E."/>
            <person name="Sandoval A."/>
            <person name="Bustamante F."/>
            <person name="Bustos P."/>
            <person name="Mancilla M."/>
        </authorList>
    </citation>
    <scope>NUCLEOTIDE SEQUENCE [LARGE SCALE GENOMIC DNA]</scope>
    <source>
        <strain evidence="9">B1-32597</strain>
    </source>
</reference>
<dbReference type="GO" id="GO:0012505">
    <property type="term" value="C:endomembrane system"/>
    <property type="evidence" value="ECO:0007669"/>
    <property type="project" value="UniProtKB-SubCell"/>
</dbReference>
<dbReference type="NCBIfam" id="NF004442">
    <property type="entry name" value="PRK05777.1-5"/>
    <property type="match status" value="1"/>
</dbReference>
<feature type="transmembrane region" description="Helical" evidence="5">
    <location>
        <begin position="160"/>
        <end position="187"/>
    </location>
</feature>
<feature type="transmembrane region" description="Helical" evidence="5">
    <location>
        <begin position="129"/>
        <end position="148"/>
    </location>
</feature>
<proteinExistence type="inferred from homology"/>
<dbReference type="GO" id="GO:0042773">
    <property type="term" value="P:ATP synthesis coupled electron transport"/>
    <property type="evidence" value="ECO:0007669"/>
    <property type="project" value="InterPro"/>
</dbReference>
<dbReference type="Pfam" id="PF00361">
    <property type="entry name" value="Proton_antipo_M"/>
    <property type="match status" value="1"/>
</dbReference>
<keyword evidence="4 5" id="KW-0472">Membrane</keyword>
<evidence type="ECO:0000256" key="3">
    <source>
        <dbReference type="ARBA" id="ARBA00022989"/>
    </source>
</evidence>
<keyword evidence="3 5" id="KW-1133">Transmembrane helix</keyword>
<keyword evidence="8" id="KW-0560">Oxidoreductase</keyword>
<feature type="transmembrane region" description="Helical" evidence="5">
    <location>
        <begin position="396"/>
        <end position="426"/>
    </location>
</feature>
<dbReference type="Proteomes" id="UP000029558">
    <property type="component" value="Chromosome"/>
</dbReference>
<keyword evidence="5" id="KW-0874">Quinone</keyword>
<feature type="transmembrane region" description="Helical" evidence="5">
    <location>
        <begin position="242"/>
        <end position="263"/>
    </location>
</feature>
<keyword evidence="5" id="KW-0813">Transport</keyword>
<comment type="subunit">
    <text evidence="5">NDH-1 is composed of 14 different subunits. Subunits NuoA, H, J, K, L, M, N constitute the membrane sector of the complex.</text>
</comment>
<feature type="transmembrane region" description="Helical" evidence="5">
    <location>
        <begin position="38"/>
        <end position="55"/>
    </location>
</feature>
<keyword evidence="5" id="KW-1003">Cell membrane</keyword>
<evidence type="ECO:0000256" key="1">
    <source>
        <dbReference type="ARBA" id="ARBA00004127"/>
    </source>
</evidence>
<feature type="transmembrane region" description="Helical" evidence="5">
    <location>
        <begin position="301"/>
        <end position="319"/>
    </location>
</feature>
<gene>
    <name evidence="5" type="primary">nuoN</name>
    <name evidence="8" type="ORF">KU39_2920</name>
</gene>
<feature type="domain" description="NADH:quinone oxidoreductase/Mrp antiporter transmembrane" evidence="7">
    <location>
        <begin position="125"/>
        <end position="419"/>
    </location>
</feature>
<protein>
    <recommendedName>
        <fullName evidence="5">NADH-quinone oxidoreductase subunit N</fullName>
        <ecNumber evidence="5">7.1.1.-</ecNumber>
    </recommendedName>
    <alternativeName>
        <fullName evidence="5">NADH dehydrogenase I subunit N</fullName>
    </alternativeName>
    <alternativeName>
        <fullName evidence="5">NDH-1 subunit N</fullName>
    </alternativeName>
</protein>
<keyword evidence="2 5" id="KW-0812">Transmembrane</keyword>
<dbReference type="EC" id="7.1.1.-" evidence="5"/>
<dbReference type="EMBL" id="CP012508">
    <property type="protein sequence ID" value="ALB24095.1"/>
    <property type="molecule type" value="Genomic_DNA"/>
</dbReference>
<dbReference type="InterPro" id="IPR010096">
    <property type="entry name" value="NADH-Q_OxRdtase_suN/2"/>
</dbReference>
<evidence type="ECO:0000256" key="2">
    <source>
        <dbReference type="ARBA" id="ARBA00022692"/>
    </source>
</evidence>
<dbReference type="NCBIfam" id="TIGR01770">
    <property type="entry name" value="NDH_I_N"/>
    <property type="match status" value="1"/>
</dbReference>
<feature type="transmembrane region" description="Helical" evidence="5">
    <location>
        <begin position="452"/>
        <end position="475"/>
    </location>
</feature>
<evidence type="ECO:0000259" key="7">
    <source>
        <dbReference type="Pfam" id="PF00361"/>
    </source>
</evidence>
<dbReference type="AlphaFoldDB" id="A0AAC8VKB0"/>
<feature type="transmembrane region" description="Helical" evidence="5">
    <location>
        <begin position="105"/>
        <end position="123"/>
    </location>
</feature>
<sequence length="480" mass="51816">MMSEFPVFTPAIPEIVILVMACVVMIVDVYSKNAKKSMSYFLTLLTLGVIAYLSWRLIGQPATVTFHGGFIADRLAATLKFFMCIVLVIVFIYSRRYMLERDVPIGEFYGLGLLAMLGMMVMVSANNMIAIYLGLELLSLPMYAMVAMRRGSGRSAEAALKYFIMGAIASAMLLYGMSMIYGVAASLDLPVIAKAVAATGLSGNPVLVFGLVFLVVGLGFKFGAVPFHMWVPDVYEGAPTAVTAFVSTAPKIAAFGLMLRLLLEGLPSLQGQWQQMLIILAVVSLFVGNFLAIAQSNIKRMLAYSTISHIGFVLLAFAAGTTDGYAASMFYVIVYAIMSAGGFGFIMLLSRKGFEAENISDLKGLNHKNAWLAFIMLLFMASMAGVPPLLGFDAKLLVLTALIQGGHVGLAIYALIMSVVGAFYYIRIIKVMYFEEPEGKEGRLALHSSSQVIVSLNGLALLLLGIFPAGLIHLATLSFS</sequence>
<comment type="catalytic activity">
    <reaction evidence="5">
        <text>a quinone + NADH + 5 H(+)(in) = a quinol + NAD(+) + 4 H(+)(out)</text>
        <dbReference type="Rhea" id="RHEA:57888"/>
        <dbReference type="ChEBI" id="CHEBI:15378"/>
        <dbReference type="ChEBI" id="CHEBI:24646"/>
        <dbReference type="ChEBI" id="CHEBI:57540"/>
        <dbReference type="ChEBI" id="CHEBI:57945"/>
        <dbReference type="ChEBI" id="CHEBI:132124"/>
    </reaction>
</comment>